<protein>
    <submittedName>
        <fullName evidence="2">Uncharacterized protein</fullName>
    </submittedName>
</protein>
<dbReference type="Proteomes" id="UP000006868">
    <property type="component" value="Chromosome"/>
</dbReference>
<dbReference type="eggNOG" id="ENOG502ZTN1">
    <property type="taxonomic scope" value="Bacteria"/>
</dbReference>
<dbReference type="RefSeq" id="WP_043886004.1">
    <property type="nucleotide sequence ID" value="NC_014622.2"/>
</dbReference>
<feature type="transmembrane region" description="Helical" evidence="1">
    <location>
        <begin position="64"/>
        <end position="90"/>
    </location>
</feature>
<name>A0A0D5ZCA6_PAEPS</name>
<feature type="transmembrane region" description="Helical" evidence="1">
    <location>
        <begin position="39"/>
        <end position="58"/>
    </location>
</feature>
<accession>A0A0D5ZCA6</accession>
<reference evidence="2 3" key="1">
    <citation type="journal article" date="2011" name="J. Bacteriol.">
        <title>Complete genome sequence of Paenibacillus polymyxa SC2, a strain of plant growth-promoting Rhizobacterium with broad-spectrum antimicrobial activity.</title>
        <authorList>
            <person name="Ma M."/>
            <person name="Wang C."/>
            <person name="Ding Y."/>
            <person name="Li L."/>
            <person name="Shen D."/>
            <person name="Jiang X."/>
            <person name="Guan D."/>
            <person name="Cao F."/>
            <person name="Chen H."/>
            <person name="Feng R."/>
            <person name="Wang X."/>
            <person name="Ge Y."/>
            <person name="Yao L."/>
            <person name="Bing X."/>
            <person name="Yang X."/>
            <person name="Li J."/>
            <person name="Du B."/>
        </authorList>
    </citation>
    <scope>NUCLEOTIDE SEQUENCE [LARGE SCALE GENOMIC DNA]</scope>
    <source>
        <strain evidence="2 3">SC2</strain>
    </source>
</reference>
<gene>
    <name evidence="2" type="ORF">PPSC2_16140</name>
</gene>
<evidence type="ECO:0000313" key="2">
    <source>
        <dbReference type="EMBL" id="AKA44278.1"/>
    </source>
</evidence>
<feature type="transmembrane region" description="Helical" evidence="1">
    <location>
        <begin position="6"/>
        <end position="27"/>
    </location>
</feature>
<dbReference type="EMBL" id="CP002213">
    <property type="protein sequence ID" value="AKA44278.1"/>
    <property type="molecule type" value="Genomic_DNA"/>
</dbReference>
<dbReference type="KEGG" id="ppm:PPSC2_16140"/>
<organism evidence="2 3">
    <name type="scientific">Paenibacillus polymyxa (strain SC2)</name>
    <name type="common">Bacillus polymyxa</name>
    <dbReference type="NCBI Taxonomy" id="886882"/>
    <lineage>
        <taxon>Bacteria</taxon>
        <taxon>Bacillati</taxon>
        <taxon>Bacillota</taxon>
        <taxon>Bacilli</taxon>
        <taxon>Bacillales</taxon>
        <taxon>Paenibacillaceae</taxon>
        <taxon>Paenibacillus</taxon>
    </lineage>
</organism>
<keyword evidence="1" id="KW-0812">Transmembrane</keyword>
<sequence length="183" mass="20934">MNIMIMVQFGSLFLIFFIAFILYSSRLWKVSGLFGSSDVISILLQLVLITWAIVSFFVGLIKMIIVSGLAVSTIVLTMGIPILLIAFFSIKIYRNYFITRQELKRMKNASVLCKQWASSFPFISEENTQLKLHLREGKPEGKMIITNVTEEQASELYSQKQDLPKGIFLDVYPVKEDNKNLIH</sequence>
<proteinExistence type="predicted"/>
<dbReference type="PATRIC" id="fig|886882.15.peg.3447"/>
<evidence type="ECO:0000313" key="3">
    <source>
        <dbReference type="Proteomes" id="UP000006868"/>
    </source>
</evidence>
<dbReference type="AlphaFoldDB" id="A0A0D5ZCA6"/>
<keyword evidence="1" id="KW-0472">Membrane</keyword>
<keyword evidence="1" id="KW-1133">Transmembrane helix</keyword>
<dbReference type="HOGENOM" id="CLU_1473833_0_0_9"/>
<evidence type="ECO:0000256" key="1">
    <source>
        <dbReference type="SAM" id="Phobius"/>
    </source>
</evidence>